<dbReference type="Pfam" id="PF01979">
    <property type="entry name" value="Amidohydro_1"/>
    <property type="match status" value="1"/>
</dbReference>
<keyword evidence="2" id="KW-0479">Metal-binding</keyword>
<dbReference type="Gene3D" id="2.30.40.10">
    <property type="entry name" value="Urease, subunit C, domain 1"/>
    <property type="match status" value="1"/>
</dbReference>
<keyword evidence="7" id="KW-1185">Reference proteome</keyword>
<sequence length="429" mass="47423">SVMPSYRSTLVRAPLVWTDSQFRENILIRVDASGRIEDIGEHLSPREGETQVTLDNQAILPGFINTHSHAFHRFLRGRSFIGQQAATTFWAWRDNMYALVENIDWSTLKGFCSAVFSEMLSAGITTVGEFHYVHHGKDQFDLDSAVLEAAKEAGIRITLIQALYQRGGFASPPLAAAQERFVSSFDDFIQSVEKLDKLADERATIAVAAHSLRAVDEATTQRLWEYARETKRPFHIHLEEQPKEIEDCISSTGQSPSQWLLGMGVDGGATAVHATFTPKERMEAFARTGVHISVCPCTEGYLGDGVPHVDESTRICLGTDCNNRISLLEEMRWAAFSQMAKHNSRAVAALSATRLFEAATLTGAASLGLSKVTGQLTKGYAFDFLTIDLTSPLLKNCPSSQLLDSIVFSLDNREIVAVGMDGDVRYQRK</sequence>
<feature type="non-terminal residue" evidence="6">
    <location>
        <position position="1"/>
    </location>
</feature>
<dbReference type="PANTHER" id="PTHR11271">
    <property type="entry name" value="GUANINE DEAMINASE"/>
    <property type="match status" value="1"/>
</dbReference>
<comment type="cofactor">
    <cofactor evidence="1">
        <name>Zn(2+)</name>
        <dbReference type="ChEBI" id="CHEBI:29105"/>
    </cofactor>
</comment>
<organism evidence="6 7">
    <name type="scientific">Pristionchus mayeri</name>
    <dbReference type="NCBI Taxonomy" id="1317129"/>
    <lineage>
        <taxon>Eukaryota</taxon>
        <taxon>Metazoa</taxon>
        <taxon>Ecdysozoa</taxon>
        <taxon>Nematoda</taxon>
        <taxon>Chromadorea</taxon>
        <taxon>Rhabditida</taxon>
        <taxon>Rhabditina</taxon>
        <taxon>Diplogasteromorpha</taxon>
        <taxon>Diplogasteroidea</taxon>
        <taxon>Neodiplogasteridae</taxon>
        <taxon>Pristionchus</taxon>
    </lineage>
</organism>
<evidence type="ECO:0000256" key="2">
    <source>
        <dbReference type="ARBA" id="ARBA00022723"/>
    </source>
</evidence>
<comment type="caution">
    <text evidence="6">The sequence shown here is derived from an EMBL/GenBank/DDBJ whole genome shotgun (WGS) entry which is preliminary data.</text>
</comment>
<name>A0AAN5CWR0_9BILA</name>
<dbReference type="SUPFAM" id="SSF51556">
    <property type="entry name" value="Metallo-dependent hydrolases"/>
    <property type="match status" value="1"/>
</dbReference>
<keyword evidence="4" id="KW-0862">Zinc</keyword>
<protein>
    <recommendedName>
        <fullName evidence="5">Amidohydrolase-related domain-containing protein</fullName>
    </recommendedName>
</protein>
<dbReference type="Gene3D" id="3.20.20.140">
    <property type="entry name" value="Metal-dependent hydrolases"/>
    <property type="match status" value="1"/>
</dbReference>
<dbReference type="GO" id="GO:0019239">
    <property type="term" value="F:deaminase activity"/>
    <property type="evidence" value="ECO:0007669"/>
    <property type="project" value="TreeGrafter"/>
</dbReference>
<proteinExistence type="predicted"/>
<dbReference type="SUPFAM" id="SSF51338">
    <property type="entry name" value="Composite domain of metallo-dependent hydrolases"/>
    <property type="match status" value="1"/>
</dbReference>
<dbReference type="AlphaFoldDB" id="A0AAN5CWR0"/>
<evidence type="ECO:0000313" key="7">
    <source>
        <dbReference type="Proteomes" id="UP001328107"/>
    </source>
</evidence>
<dbReference type="GO" id="GO:0046872">
    <property type="term" value="F:metal ion binding"/>
    <property type="evidence" value="ECO:0007669"/>
    <property type="project" value="UniProtKB-KW"/>
</dbReference>
<feature type="domain" description="Amidohydrolase-related" evidence="5">
    <location>
        <begin position="59"/>
        <end position="424"/>
    </location>
</feature>
<gene>
    <name evidence="6" type="ORF">PMAYCL1PPCAC_22641</name>
</gene>
<evidence type="ECO:0000256" key="4">
    <source>
        <dbReference type="ARBA" id="ARBA00022833"/>
    </source>
</evidence>
<dbReference type="EMBL" id="BTRK01000005">
    <property type="protein sequence ID" value="GMR52446.1"/>
    <property type="molecule type" value="Genomic_DNA"/>
</dbReference>
<keyword evidence="3" id="KW-0378">Hydrolase</keyword>
<dbReference type="InterPro" id="IPR006680">
    <property type="entry name" value="Amidohydro-rel"/>
</dbReference>
<evidence type="ECO:0000256" key="1">
    <source>
        <dbReference type="ARBA" id="ARBA00001947"/>
    </source>
</evidence>
<dbReference type="Proteomes" id="UP001328107">
    <property type="component" value="Unassembled WGS sequence"/>
</dbReference>
<accession>A0AAN5CWR0</accession>
<evidence type="ECO:0000259" key="5">
    <source>
        <dbReference type="Pfam" id="PF01979"/>
    </source>
</evidence>
<dbReference type="InterPro" id="IPR011059">
    <property type="entry name" value="Metal-dep_hydrolase_composite"/>
</dbReference>
<dbReference type="PANTHER" id="PTHR11271:SF48">
    <property type="entry name" value="AMIDOHYDROLASE-RELATED DOMAIN-CONTAINING PROTEIN"/>
    <property type="match status" value="1"/>
</dbReference>
<dbReference type="InterPro" id="IPR051607">
    <property type="entry name" value="Metallo-dep_hydrolases"/>
</dbReference>
<reference evidence="7" key="1">
    <citation type="submission" date="2022-10" db="EMBL/GenBank/DDBJ databases">
        <title>Genome assembly of Pristionchus species.</title>
        <authorList>
            <person name="Yoshida K."/>
            <person name="Sommer R.J."/>
        </authorList>
    </citation>
    <scope>NUCLEOTIDE SEQUENCE [LARGE SCALE GENOMIC DNA]</scope>
    <source>
        <strain evidence="7">RS5460</strain>
    </source>
</reference>
<evidence type="ECO:0000313" key="6">
    <source>
        <dbReference type="EMBL" id="GMR52446.1"/>
    </source>
</evidence>
<evidence type="ECO:0000256" key="3">
    <source>
        <dbReference type="ARBA" id="ARBA00022801"/>
    </source>
</evidence>
<dbReference type="InterPro" id="IPR032466">
    <property type="entry name" value="Metal_Hydrolase"/>
</dbReference>
<dbReference type="GO" id="GO:0005829">
    <property type="term" value="C:cytosol"/>
    <property type="evidence" value="ECO:0007669"/>
    <property type="project" value="TreeGrafter"/>
</dbReference>